<dbReference type="AlphaFoldDB" id="A0A2H0WS07"/>
<keyword evidence="1" id="KW-1133">Transmembrane helix</keyword>
<proteinExistence type="predicted"/>
<dbReference type="Proteomes" id="UP000231198">
    <property type="component" value="Unassembled WGS sequence"/>
</dbReference>
<evidence type="ECO:0000256" key="1">
    <source>
        <dbReference type="SAM" id="Phobius"/>
    </source>
</evidence>
<dbReference type="EMBL" id="PEZG01000080">
    <property type="protein sequence ID" value="PIS15436.1"/>
    <property type="molecule type" value="Genomic_DNA"/>
</dbReference>
<evidence type="ECO:0000313" key="4">
    <source>
        <dbReference type="Proteomes" id="UP000231198"/>
    </source>
</evidence>
<comment type="caution">
    <text evidence="3">The sequence shown here is derived from an EMBL/GenBank/DDBJ whole genome shotgun (WGS) entry which is preliminary data.</text>
</comment>
<accession>A0A2H0WS07</accession>
<dbReference type="InterPro" id="IPR055912">
    <property type="entry name" value="DUF7489"/>
</dbReference>
<protein>
    <recommendedName>
        <fullName evidence="2">DUF7489 domain-containing protein</fullName>
    </recommendedName>
</protein>
<dbReference type="Pfam" id="PF24315">
    <property type="entry name" value="DUF7489"/>
    <property type="match status" value="1"/>
</dbReference>
<evidence type="ECO:0000259" key="2">
    <source>
        <dbReference type="Pfam" id="PF24315"/>
    </source>
</evidence>
<evidence type="ECO:0000313" key="3">
    <source>
        <dbReference type="EMBL" id="PIS15436.1"/>
    </source>
</evidence>
<feature type="transmembrane region" description="Helical" evidence="1">
    <location>
        <begin position="6"/>
        <end position="28"/>
    </location>
</feature>
<feature type="domain" description="DUF7489" evidence="2">
    <location>
        <begin position="36"/>
        <end position="105"/>
    </location>
</feature>
<sequence>MEKYVVFGPIVIFFGFFALLVFGFLFFVGKLLLKAKNDAWVGEVVDKSHVTKDKDDSNLKEHLYSLKVRMENGETHSIPASTEFFNQVQVGDKLKKEKGSLWPKKIS</sequence>
<keyword evidence="1" id="KW-0812">Transmembrane</keyword>
<keyword evidence="1" id="KW-0472">Membrane</keyword>
<name>A0A2H0WS07_9BACT</name>
<gene>
    <name evidence="3" type="ORF">COT62_03735</name>
</gene>
<organism evidence="3 4">
    <name type="scientific">Candidatus Roizmanbacteria bacterium CG09_land_8_20_14_0_10_41_9</name>
    <dbReference type="NCBI Taxonomy" id="1974850"/>
    <lineage>
        <taxon>Bacteria</taxon>
        <taxon>Candidatus Roizmaniibacteriota</taxon>
    </lineage>
</organism>
<reference evidence="4" key="1">
    <citation type="submission" date="2017-09" db="EMBL/GenBank/DDBJ databases">
        <title>Depth-based differentiation of microbial function through sediment-hosted aquifers and enrichment of novel symbionts in the deep terrestrial subsurface.</title>
        <authorList>
            <person name="Probst A.J."/>
            <person name="Ladd B."/>
            <person name="Jarett J.K."/>
            <person name="Geller-Mcgrath D.E."/>
            <person name="Sieber C.M.K."/>
            <person name="Emerson J.B."/>
            <person name="Anantharaman K."/>
            <person name="Thomas B.C."/>
            <person name="Malmstrom R."/>
            <person name="Stieglmeier M."/>
            <person name="Klingl A."/>
            <person name="Woyke T."/>
            <person name="Ryan C.M."/>
            <person name="Banfield J.F."/>
        </authorList>
    </citation>
    <scope>NUCLEOTIDE SEQUENCE [LARGE SCALE GENOMIC DNA]</scope>
</reference>